<evidence type="ECO:0000313" key="1">
    <source>
        <dbReference type="EMBL" id="MBD1381022.1"/>
    </source>
</evidence>
<dbReference type="Proteomes" id="UP000626844">
    <property type="component" value="Unassembled WGS sequence"/>
</dbReference>
<gene>
    <name evidence="1" type="ORF">IC621_12340</name>
</gene>
<organism evidence="1 2">
    <name type="scientific">Metabacillus arenae</name>
    <dbReference type="NCBI Taxonomy" id="2771434"/>
    <lineage>
        <taxon>Bacteria</taxon>
        <taxon>Bacillati</taxon>
        <taxon>Bacillota</taxon>
        <taxon>Bacilli</taxon>
        <taxon>Bacillales</taxon>
        <taxon>Bacillaceae</taxon>
        <taxon>Metabacillus</taxon>
    </lineage>
</organism>
<comment type="caution">
    <text evidence="1">The sequence shown here is derived from an EMBL/GenBank/DDBJ whole genome shotgun (WGS) entry which is preliminary data.</text>
</comment>
<sequence>MGNSNYEQKVTDLLSWGRENYDERISNTSHMNNSGNSDVDVNVNVLVDVMPIAYAILCSSLAKNEMSIQEFDKAIQKLEELTKKNNRPKTIYDENDIKKVKCCKRRKHN</sequence>
<dbReference type="AlphaFoldDB" id="A0A926NB72"/>
<keyword evidence="2" id="KW-1185">Reference proteome</keyword>
<evidence type="ECO:0000313" key="2">
    <source>
        <dbReference type="Proteomes" id="UP000626844"/>
    </source>
</evidence>
<name>A0A926NB72_9BACI</name>
<accession>A0A926NB72</accession>
<reference evidence="1" key="1">
    <citation type="submission" date="2020-09" db="EMBL/GenBank/DDBJ databases">
        <title>A novel bacterium of genus Bacillus, isolated from South China Sea.</title>
        <authorList>
            <person name="Huang H."/>
            <person name="Mo K."/>
            <person name="Hu Y."/>
        </authorList>
    </citation>
    <scope>NUCLEOTIDE SEQUENCE</scope>
    <source>
        <strain evidence="1">IB182487</strain>
    </source>
</reference>
<protein>
    <submittedName>
        <fullName evidence="1">Uncharacterized protein</fullName>
    </submittedName>
</protein>
<dbReference type="EMBL" id="JACXAI010000015">
    <property type="protein sequence ID" value="MBD1381022.1"/>
    <property type="molecule type" value="Genomic_DNA"/>
</dbReference>
<proteinExistence type="predicted"/>
<dbReference type="RefSeq" id="WP_191158623.1">
    <property type="nucleotide sequence ID" value="NZ_JACXAI010000015.1"/>
</dbReference>